<proteinExistence type="predicted"/>
<sequence>MVVSQAIAGVITSQAEGGLNPRDFRSATTLMKNDKLTTRLEGATLCSTDYQASMPNSGHSPGHSNASAMAIRTNGTWSKEIAINVAVKVAAKIQIAAILNI</sequence>
<name>Q6IHG6_DROME</name>
<protein>
    <submittedName>
        <fullName evidence="1">HDC02627</fullName>
    </submittedName>
</protein>
<accession>Q6IHG6</accession>
<organism evidence="1">
    <name type="scientific">Drosophila melanogaster</name>
    <name type="common">Fruit fly</name>
    <dbReference type="NCBI Taxonomy" id="7227"/>
    <lineage>
        <taxon>Eukaryota</taxon>
        <taxon>Metazoa</taxon>
        <taxon>Ecdysozoa</taxon>
        <taxon>Arthropoda</taxon>
        <taxon>Hexapoda</taxon>
        <taxon>Insecta</taxon>
        <taxon>Pterygota</taxon>
        <taxon>Neoptera</taxon>
        <taxon>Endopterygota</taxon>
        <taxon>Diptera</taxon>
        <taxon>Brachycera</taxon>
        <taxon>Muscomorpha</taxon>
        <taxon>Ephydroidea</taxon>
        <taxon>Drosophilidae</taxon>
        <taxon>Drosophila</taxon>
        <taxon>Sophophora</taxon>
    </lineage>
</organism>
<evidence type="ECO:0000313" key="1">
    <source>
        <dbReference type="EMBL" id="DAA03649.1"/>
    </source>
</evidence>
<dbReference type="AlphaFoldDB" id="Q6IHG6"/>
<dbReference type="EMBL" id="BK003450">
    <property type="protein sequence ID" value="DAA03649.1"/>
    <property type="molecule type" value="Genomic_DNA"/>
</dbReference>
<gene>
    <name evidence="1" type="ORF">HDC02627</name>
</gene>
<reference evidence="1" key="1">
    <citation type="journal article" date="2003" name="Genome Biol.">
        <title>An integrated gene annotation and transcriptional profiling approach towards the full gene content of the Drosophila genome.</title>
        <authorList>
            <person name="Hild M."/>
            <person name="Beckmann B."/>
            <person name="Haas S.A."/>
            <person name="Koch B."/>
            <person name="Solovyev V."/>
            <person name="Busold C."/>
            <person name="Fellenberg K."/>
            <person name="Boutros M."/>
            <person name="Vingron M."/>
            <person name="Sauer F."/>
            <person name="Hoheisel J.D."/>
            <person name="Paro R."/>
        </authorList>
    </citation>
    <scope>NUCLEOTIDE SEQUENCE</scope>
</reference>